<reference evidence="1 2" key="1">
    <citation type="submission" date="2024-07" db="EMBL/GenBank/DDBJ databases">
        <authorList>
            <person name="Thanompreechachai J."/>
            <person name="Duangmal K."/>
        </authorList>
    </citation>
    <scope>NUCLEOTIDE SEQUENCE [LARGE SCALE GENOMIC DNA]</scope>
    <source>
        <strain evidence="1 2">TBRC 1896</strain>
    </source>
</reference>
<evidence type="ECO:0000313" key="1">
    <source>
        <dbReference type="EMBL" id="MEZ0493532.1"/>
    </source>
</evidence>
<dbReference type="RefSeq" id="WP_370719769.1">
    <property type="nucleotide sequence ID" value="NZ_JBGGTQ010000006.1"/>
</dbReference>
<name>A0ABV4I4B4_9ACTN</name>
<evidence type="ECO:0000313" key="2">
    <source>
        <dbReference type="Proteomes" id="UP001566476"/>
    </source>
</evidence>
<gene>
    <name evidence="1" type="ORF">AB2L28_14935</name>
</gene>
<evidence type="ECO:0008006" key="3">
    <source>
        <dbReference type="Google" id="ProtNLM"/>
    </source>
</evidence>
<keyword evidence="2" id="KW-1185">Reference proteome</keyword>
<comment type="caution">
    <text evidence="1">The sequence shown here is derived from an EMBL/GenBank/DDBJ whole genome shotgun (WGS) entry which is preliminary data.</text>
</comment>
<organism evidence="1 2">
    <name type="scientific">Kineococcus mangrovi</name>
    <dbReference type="NCBI Taxonomy" id="1660183"/>
    <lineage>
        <taxon>Bacteria</taxon>
        <taxon>Bacillati</taxon>
        <taxon>Actinomycetota</taxon>
        <taxon>Actinomycetes</taxon>
        <taxon>Kineosporiales</taxon>
        <taxon>Kineosporiaceae</taxon>
        <taxon>Kineococcus</taxon>
    </lineage>
</organism>
<accession>A0ABV4I4B4</accession>
<protein>
    <recommendedName>
        <fullName evidence="3">SPOR domain-containing protein</fullName>
    </recommendedName>
</protein>
<proteinExistence type="predicted"/>
<dbReference type="EMBL" id="JBGGTQ010000006">
    <property type="protein sequence ID" value="MEZ0493532.1"/>
    <property type="molecule type" value="Genomic_DNA"/>
</dbReference>
<dbReference type="Proteomes" id="UP001566476">
    <property type="component" value="Unassembled WGS sequence"/>
</dbReference>
<sequence length="81" mass="9053">MTPINAANGKGTYEIRIGLWASREQAFEIQERLSRALCPEVEHNGPCEVPWSIVVVPPEAVDEGEDHYDELVVQAKIEGTY</sequence>